<feature type="region of interest" description="Disordered" evidence="1">
    <location>
        <begin position="443"/>
        <end position="464"/>
    </location>
</feature>
<protein>
    <submittedName>
        <fullName evidence="2">Uncharacterized protein</fullName>
    </submittedName>
</protein>
<feature type="region of interest" description="Disordered" evidence="1">
    <location>
        <begin position="352"/>
        <end position="383"/>
    </location>
</feature>
<accession>A0A2U3EFG5</accession>
<evidence type="ECO:0000256" key="1">
    <source>
        <dbReference type="SAM" id="MobiDB-lite"/>
    </source>
</evidence>
<organism evidence="2 3">
    <name type="scientific">Purpureocillium lilacinum</name>
    <name type="common">Paecilomyces lilacinus</name>
    <dbReference type="NCBI Taxonomy" id="33203"/>
    <lineage>
        <taxon>Eukaryota</taxon>
        <taxon>Fungi</taxon>
        <taxon>Dikarya</taxon>
        <taxon>Ascomycota</taxon>
        <taxon>Pezizomycotina</taxon>
        <taxon>Sordariomycetes</taxon>
        <taxon>Hypocreomycetidae</taxon>
        <taxon>Hypocreales</taxon>
        <taxon>Ophiocordycipitaceae</taxon>
        <taxon>Purpureocillium</taxon>
    </lineage>
</organism>
<name>A0A2U3EFG5_PURLI</name>
<proteinExistence type="predicted"/>
<reference evidence="2 3" key="1">
    <citation type="journal article" date="2016" name="Front. Microbiol.">
        <title>Genome and transcriptome sequences reveal the specific parasitism of the nematophagous Purpureocillium lilacinum 36-1.</title>
        <authorList>
            <person name="Xie J."/>
            <person name="Li S."/>
            <person name="Mo C."/>
            <person name="Xiao X."/>
            <person name="Peng D."/>
            <person name="Wang G."/>
            <person name="Xiao Y."/>
        </authorList>
    </citation>
    <scope>NUCLEOTIDE SEQUENCE [LARGE SCALE GENOMIC DNA]</scope>
    <source>
        <strain evidence="2 3">36-1</strain>
    </source>
</reference>
<gene>
    <name evidence="2" type="ORF">PCL_10266</name>
</gene>
<evidence type="ECO:0000313" key="2">
    <source>
        <dbReference type="EMBL" id="PWI73251.1"/>
    </source>
</evidence>
<evidence type="ECO:0000313" key="3">
    <source>
        <dbReference type="Proteomes" id="UP000245956"/>
    </source>
</evidence>
<dbReference type="AlphaFoldDB" id="A0A2U3EFG5"/>
<sequence length="482" mass="52836">MAQNDTLVPWEQAALYAAPQSADDTTVKLWGPDAGEYMDCAGQHAKRDSSGLLPFFNAKGAEDAQVAQLRPANLSMRLQPWVSTPATDSCVCAHLYWYTSSLNPQSVYKEPVQVLKWAAYCQRFAQVGLAGMMHRMGKRSKKRQIMFPLPAFESPRLLEACNAKIAPSCALVLEKQSPHAHHARHSPTVEGSEGGITPPDSWLDYDIGLSTPSSTRVSEDPNSHHGQQSHRILVYTEGPLCLRQIKDLTKRRERSRYYIRADVAKAAVHRLGKSRAAATPPSRWLKLQPVFCEKASSIATFTEVGCAGPEIAAIPTSSWSEPQGSRLPAALLAELNPGSIFTTHRRPRCCAVLSPDDNGRHEMPSGKPRPPPQRSDGERPASSYWTSPGIVFLRRRTADIGCQIWAGFGRWCLQILSSVAPIHAACRLLPYCSVALGVTDHARNGSDMEPGQEPTPEPRLTNFGSTASRLEEMPCIGPMPTA</sequence>
<dbReference type="Proteomes" id="UP000245956">
    <property type="component" value="Unassembled WGS sequence"/>
</dbReference>
<comment type="caution">
    <text evidence="2">The sequence shown here is derived from an EMBL/GenBank/DDBJ whole genome shotgun (WGS) entry which is preliminary data.</text>
</comment>
<dbReference type="EMBL" id="LCWV01000005">
    <property type="protein sequence ID" value="PWI73251.1"/>
    <property type="molecule type" value="Genomic_DNA"/>
</dbReference>